<protein>
    <submittedName>
        <fullName evidence="1">G5052 protein</fullName>
    </submittedName>
</protein>
<organism evidence="1 2">
    <name type="scientific">Coccomyxa viridis</name>
    <dbReference type="NCBI Taxonomy" id="1274662"/>
    <lineage>
        <taxon>Eukaryota</taxon>
        <taxon>Viridiplantae</taxon>
        <taxon>Chlorophyta</taxon>
        <taxon>core chlorophytes</taxon>
        <taxon>Trebouxiophyceae</taxon>
        <taxon>Trebouxiophyceae incertae sedis</taxon>
        <taxon>Coccomyxaceae</taxon>
        <taxon>Coccomyxa</taxon>
    </lineage>
</organism>
<keyword evidence="2" id="KW-1185">Reference proteome</keyword>
<name>A0ABP1FRU7_9CHLO</name>
<evidence type="ECO:0000313" key="1">
    <source>
        <dbReference type="EMBL" id="CAL5222655.1"/>
    </source>
</evidence>
<comment type="caution">
    <text evidence="1">The sequence shown here is derived from an EMBL/GenBank/DDBJ whole genome shotgun (WGS) entry which is preliminary data.</text>
</comment>
<sequence length="216" mass="24425">MPRNIQRVRLELFRECVPFQDIFPPNSAKLLEELQLGIRQGFESTDPAMVQELCLNGELKHLKLESEYGGMCEAFSVGATWRAVLDSLQVVHLDLPTSKGIPKILEQLVNLTTLVPWQHGSRRGHLTWSLDPFLDMFRLEHLELGHGYDAEAASRGTMCKWSPTALRFIGLAEKRIMQMRMTPPWKVHHLHLLKLHLAKVTLGQIGGNALAGVDFS</sequence>
<dbReference type="Proteomes" id="UP001497392">
    <property type="component" value="Unassembled WGS sequence"/>
</dbReference>
<accession>A0ABP1FRU7</accession>
<gene>
    <name evidence="1" type="primary">g5052</name>
    <name evidence="1" type="ORF">VP750_LOCUS4314</name>
</gene>
<dbReference type="EMBL" id="CAXHTA020000007">
    <property type="protein sequence ID" value="CAL5222655.1"/>
    <property type="molecule type" value="Genomic_DNA"/>
</dbReference>
<proteinExistence type="predicted"/>
<evidence type="ECO:0000313" key="2">
    <source>
        <dbReference type="Proteomes" id="UP001497392"/>
    </source>
</evidence>
<reference evidence="1 2" key="1">
    <citation type="submission" date="2024-06" db="EMBL/GenBank/DDBJ databases">
        <authorList>
            <person name="Kraege A."/>
            <person name="Thomma B."/>
        </authorList>
    </citation>
    <scope>NUCLEOTIDE SEQUENCE [LARGE SCALE GENOMIC DNA]</scope>
</reference>